<accession>A0ABW5MGN0</accession>
<evidence type="ECO:0000256" key="1">
    <source>
        <dbReference type="SAM" id="SignalP"/>
    </source>
</evidence>
<name>A0ABW5MGN0_9SPHI</name>
<keyword evidence="3" id="KW-1185">Reference proteome</keyword>
<proteinExistence type="predicted"/>
<feature type="signal peptide" evidence="1">
    <location>
        <begin position="1"/>
        <end position="22"/>
    </location>
</feature>
<keyword evidence="1" id="KW-0732">Signal</keyword>
<evidence type="ECO:0000313" key="3">
    <source>
        <dbReference type="Proteomes" id="UP001597461"/>
    </source>
</evidence>
<protein>
    <submittedName>
        <fullName evidence="2">Uncharacterized protein</fullName>
    </submittedName>
</protein>
<evidence type="ECO:0000313" key="2">
    <source>
        <dbReference type="EMBL" id="MFD2581614.1"/>
    </source>
</evidence>
<dbReference type="EMBL" id="JBHULL010000004">
    <property type="protein sequence ID" value="MFD2581614.1"/>
    <property type="molecule type" value="Genomic_DNA"/>
</dbReference>
<comment type="caution">
    <text evidence="2">The sequence shown here is derived from an EMBL/GenBank/DDBJ whole genome shotgun (WGS) entry which is preliminary data.</text>
</comment>
<dbReference type="RefSeq" id="WP_379075187.1">
    <property type="nucleotide sequence ID" value="NZ_JBHULL010000004.1"/>
</dbReference>
<reference evidence="3" key="1">
    <citation type="journal article" date="2019" name="Int. J. Syst. Evol. Microbiol.">
        <title>The Global Catalogue of Microorganisms (GCM) 10K type strain sequencing project: providing services to taxonomists for standard genome sequencing and annotation.</title>
        <authorList>
            <consortium name="The Broad Institute Genomics Platform"/>
            <consortium name="The Broad Institute Genome Sequencing Center for Infectious Disease"/>
            <person name="Wu L."/>
            <person name="Ma J."/>
        </authorList>
    </citation>
    <scope>NUCLEOTIDE SEQUENCE [LARGE SCALE GENOMIC DNA]</scope>
    <source>
        <strain evidence="3">KCTC 42866</strain>
    </source>
</reference>
<feature type="chain" id="PRO_5046912845" evidence="1">
    <location>
        <begin position="23"/>
        <end position="333"/>
    </location>
</feature>
<sequence>MKNTIKLTALVLFSISSLIVNAQTATRDNAGLQGDAGAVSGFFETVNPVNYPAGSNGWWHLLDVRHGNNNNNYAMQFAGSFFNQELYFRKTNNNAGQPWSKVLLETNGNVGIGTSSPSTRLEVMPPAINESSAGVFHLRGDQAWGNVLTLATDAANGNDDAKLLFSYRNKSKQWSIGGNNGTTSFGIWEDGGDGVYGSGFGNQRFIVAAGGNVGIGISTPQEKLSVNGNIRAREIKVEATNWPDYVFEEGYKVGTLQELESYIKANKHLPDMPAAKEVETNGIEVSEMLKLQQKKIEELTLYLIEKDKKIDALMKRVDVLESNIQKPTNKNHK</sequence>
<dbReference type="Proteomes" id="UP001597461">
    <property type="component" value="Unassembled WGS sequence"/>
</dbReference>
<gene>
    <name evidence="2" type="ORF">ACFSR6_03870</name>
</gene>
<organism evidence="2 3">
    <name type="scientific">Pedobacter vanadiisoli</name>
    <dbReference type="NCBI Taxonomy" id="1761975"/>
    <lineage>
        <taxon>Bacteria</taxon>
        <taxon>Pseudomonadati</taxon>
        <taxon>Bacteroidota</taxon>
        <taxon>Sphingobacteriia</taxon>
        <taxon>Sphingobacteriales</taxon>
        <taxon>Sphingobacteriaceae</taxon>
        <taxon>Pedobacter</taxon>
    </lineage>
</organism>